<evidence type="ECO:0000256" key="1">
    <source>
        <dbReference type="SAM" id="MobiDB-lite"/>
    </source>
</evidence>
<dbReference type="AlphaFoldDB" id="A0A9P0E3B0"/>
<proteinExistence type="predicted"/>
<dbReference type="EMBL" id="OV725077">
    <property type="protein sequence ID" value="CAH1389343.1"/>
    <property type="molecule type" value="Genomic_DNA"/>
</dbReference>
<accession>A0A9P0E3B0</accession>
<protein>
    <submittedName>
        <fullName evidence="2">Uncharacterized protein</fullName>
    </submittedName>
</protein>
<keyword evidence="3" id="KW-1185">Reference proteome</keyword>
<name>A0A9P0E3B0_NEZVI</name>
<gene>
    <name evidence="2" type="ORF">NEZAVI_LOCUS763</name>
</gene>
<evidence type="ECO:0000313" key="2">
    <source>
        <dbReference type="EMBL" id="CAH1389343.1"/>
    </source>
</evidence>
<dbReference type="Proteomes" id="UP001152798">
    <property type="component" value="Chromosome 1"/>
</dbReference>
<sequence length="88" mass="9788">MSENQPSKTKEYALDLGATLASPRGVVIEVWKRKILDSELHTRRTTTGSALTERVLAQPHPPILGNNTPTPSTFAPPLQHRYQLSTRI</sequence>
<feature type="region of interest" description="Disordered" evidence="1">
    <location>
        <begin position="44"/>
        <end position="88"/>
    </location>
</feature>
<reference evidence="2" key="1">
    <citation type="submission" date="2022-01" db="EMBL/GenBank/DDBJ databases">
        <authorList>
            <person name="King R."/>
        </authorList>
    </citation>
    <scope>NUCLEOTIDE SEQUENCE</scope>
</reference>
<organism evidence="2 3">
    <name type="scientific">Nezara viridula</name>
    <name type="common">Southern green stink bug</name>
    <name type="synonym">Cimex viridulus</name>
    <dbReference type="NCBI Taxonomy" id="85310"/>
    <lineage>
        <taxon>Eukaryota</taxon>
        <taxon>Metazoa</taxon>
        <taxon>Ecdysozoa</taxon>
        <taxon>Arthropoda</taxon>
        <taxon>Hexapoda</taxon>
        <taxon>Insecta</taxon>
        <taxon>Pterygota</taxon>
        <taxon>Neoptera</taxon>
        <taxon>Paraneoptera</taxon>
        <taxon>Hemiptera</taxon>
        <taxon>Heteroptera</taxon>
        <taxon>Panheteroptera</taxon>
        <taxon>Pentatomomorpha</taxon>
        <taxon>Pentatomoidea</taxon>
        <taxon>Pentatomidae</taxon>
        <taxon>Pentatominae</taxon>
        <taxon>Nezara</taxon>
    </lineage>
</organism>
<evidence type="ECO:0000313" key="3">
    <source>
        <dbReference type="Proteomes" id="UP001152798"/>
    </source>
</evidence>